<reference evidence="2" key="1">
    <citation type="journal article" date="2021" name="Proc. Natl. Acad. Sci. U.S.A.">
        <title>Global biogeography of chemosynthetic symbionts reveals both localized and globally distributed symbiont groups. .</title>
        <authorList>
            <person name="Osvatic J.T."/>
            <person name="Wilkins L.G.E."/>
            <person name="Leibrecht L."/>
            <person name="Leray M."/>
            <person name="Zauner S."/>
            <person name="Polzin J."/>
            <person name="Camacho Y."/>
            <person name="Gros O."/>
            <person name="van Gils J.A."/>
            <person name="Eisen J.A."/>
            <person name="Petersen J.M."/>
            <person name="Yuen B."/>
        </authorList>
    </citation>
    <scope>NUCLEOTIDE SEQUENCE</scope>
    <source>
        <strain evidence="2">MAGclacostrist055</strain>
    </source>
</reference>
<dbReference type="AlphaFoldDB" id="A0A9E4NHZ8"/>
<organism evidence="2 3">
    <name type="scientific">Candidatus Thiodiazotropha taylori</name>
    <dbReference type="NCBI Taxonomy" id="2792791"/>
    <lineage>
        <taxon>Bacteria</taxon>
        <taxon>Pseudomonadati</taxon>
        <taxon>Pseudomonadota</taxon>
        <taxon>Gammaproteobacteria</taxon>
        <taxon>Chromatiales</taxon>
        <taxon>Sedimenticolaceae</taxon>
        <taxon>Candidatus Thiodiazotropha</taxon>
    </lineage>
</organism>
<evidence type="ECO:0000259" key="1">
    <source>
        <dbReference type="Pfam" id="PF24722"/>
    </source>
</evidence>
<sequence length="126" mass="15088">MNRDEFCQKIKRDFPAISARADKQYTRLWGDFTDTEYYSYSWFEALANAINEEMRKETEPSQFADLLQIISTAYEAEEEEIRQAIDVAFVENLFWQVPETKSKSYWEALPENLRELYEGFHHRTPL</sequence>
<dbReference type="EMBL" id="JAEPCR010000021">
    <property type="protein sequence ID" value="MCG7977581.1"/>
    <property type="molecule type" value="Genomic_DNA"/>
</dbReference>
<dbReference type="Pfam" id="PF24722">
    <property type="entry name" value="DUF7674"/>
    <property type="match status" value="1"/>
</dbReference>
<dbReference type="InterPro" id="IPR056091">
    <property type="entry name" value="DUF7674"/>
</dbReference>
<comment type="caution">
    <text evidence="2">The sequence shown here is derived from an EMBL/GenBank/DDBJ whole genome shotgun (WGS) entry which is preliminary data.</text>
</comment>
<protein>
    <recommendedName>
        <fullName evidence="1">DUF7674 domain-containing protein</fullName>
    </recommendedName>
</protein>
<evidence type="ECO:0000313" key="2">
    <source>
        <dbReference type="EMBL" id="MCG7977581.1"/>
    </source>
</evidence>
<evidence type="ECO:0000313" key="3">
    <source>
        <dbReference type="Proteomes" id="UP000886674"/>
    </source>
</evidence>
<gene>
    <name evidence="2" type="ORF">JAY77_05470</name>
</gene>
<proteinExistence type="predicted"/>
<feature type="domain" description="DUF7674" evidence="1">
    <location>
        <begin position="8"/>
        <end position="121"/>
    </location>
</feature>
<accession>A0A9E4NHZ8</accession>
<name>A0A9E4NHZ8_9GAMM</name>
<dbReference type="Proteomes" id="UP000886674">
    <property type="component" value="Unassembled WGS sequence"/>
</dbReference>